<evidence type="ECO:0000256" key="2">
    <source>
        <dbReference type="ARBA" id="ARBA00023125"/>
    </source>
</evidence>
<feature type="domain" description="HTH araC/xylS-type" evidence="4">
    <location>
        <begin position="194"/>
        <end position="293"/>
    </location>
</feature>
<evidence type="ECO:0000256" key="1">
    <source>
        <dbReference type="ARBA" id="ARBA00023015"/>
    </source>
</evidence>
<evidence type="ECO:0000256" key="3">
    <source>
        <dbReference type="ARBA" id="ARBA00023163"/>
    </source>
</evidence>
<dbReference type="PROSITE" id="PS00041">
    <property type="entry name" value="HTH_ARAC_FAMILY_1"/>
    <property type="match status" value="1"/>
</dbReference>
<dbReference type="Pfam" id="PF12833">
    <property type="entry name" value="HTH_18"/>
    <property type="match status" value="1"/>
</dbReference>
<dbReference type="SMART" id="SM00342">
    <property type="entry name" value="HTH_ARAC"/>
    <property type="match status" value="1"/>
</dbReference>
<dbReference type="GO" id="GO:0003700">
    <property type="term" value="F:DNA-binding transcription factor activity"/>
    <property type="evidence" value="ECO:0007669"/>
    <property type="project" value="InterPro"/>
</dbReference>
<dbReference type="RefSeq" id="WP_014906117.1">
    <property type="nucleotide sequence ID" value="NC_018518.1"/>
</dbReference>
<gene>
    <name evidence="5" type="ordered locus">BN118_3594</name>
</gene>
<dbReference type="Proteomes" id="UP000005250">
    <property type="component" value="Chromosome"/>
</dbReference>
<name>A0A0T7CRN1_BORP1</name>
<dbReference type="PROSITE" id="PS01124">
    <property type="entry name" value="HTH_ARAC_FAMILY_2"/>
    <property type="match status" value="1"/>
</dbReference>
<dbReference type="HOGENOM" id="CLU_000445_88_4_4"/>
<dbReference type="InterPro" id="IPR018060">
    <property type="entry name" value="HTH_AraC"/>
</dbReference>
<keyword evidence="1" id="KW-0805">Transcription regulation</keyword>
<dbReference type="PANTHER" id="PTHR46796">
    <property type="entry name" value="HTH-TYPE TRANSCRIPTIONAL ACTIVATOR RHAS-RELATED"/>
    <property type="match status" value="1"/>
</dbReference>
<keyword evidence="3" id="KW-0804">Transcription</keyword>
<keyword evidence="6" id="KW-1185">Reference proteome</keyword>
<accession>A0A0T7CRN1</accession>
<dbReference type="eggNOG" id="COG4977">
    <property type="taxonomic scope" value="Bacteria"/>
</dbReference>
<evidence type="ECO:0000313" key="6">
    <source>
        <dbReference type="Proteomes" id="UP000005250"/>
    </source>
</evidence>
<evidence type="ECO:0000313" key="5">
    <source>
        <dbReference type="EMBL" id="CCJ65019.1"/>
    </source>
</evidence>
<dbReference type="InterPro" id="IPR009057">
    <property type="entry name" value="Homeodomain-like_sf"/>
</dbReference>
<dbReference type="GO" id="GO:0043565">
    <property type="term" value="F:sequence-specific DNA binding"/>
    <property type="evidence" value="ECO:0007669"/>
    <property type="project" value="InterPro"/>
</dbReference>
<dbReference type="PANTHER" id="PTHR46796:SF6">
    <property type="entry name" value="ARAC SUBFAMILY"/>
    <property type="match status" value="1"/>
</dbReference>
<dbReference type="InterPro" id="IPR018062">
    <property type="entry name" value="HTH_AraC-typ_CS"/>
</dbReference>
<dbReference type="AlphaFoldDB" id="A0A0T7CRN1"/>
<protein>
    <submittedName>
        <fullName evidence="5">AraC family regulatory protein</fullName>
    </submittedName>
</protein>
<sequence>MSLAASDPAGFSVFRTLAGAGAARLERAATLGDGVAAAQWRRAGHEVVDYDHPGHHTLSLYLHGGEKSFRAGNDGYGGAGKFCVLPSEHRSRWNMNDTVRFLHLYIAPQRLAREAVWRLDCEPRELALRDRTYIQDPALGQACHILLDADWTDPSQRLAASAASETVLHHLLVQGTGRRPGMPARGGLAPVVRRRMRDYIEAHLHEPLTLERLAAQAALSTYHFARMFHVSFGVPPHLWVQARRLARAQALLRAPGQAGLDAVAQASGFGSASHLSRVFRQATAATPGQYRAGARAH</sequence>
<keyword evidence="2" id="KW-0238">DNA-binding</keyword>
<dbReference type="Gene3D" id="1.10.10.60">
    <property type="entry name" value="Homeodomain-like"/>
    <property type="match status" value="1"/>
</dbReference>
<proteinExistence type="predicted"/>
<dbReference type="InterPro" id="IPR050204">
    <property type="entry name" value="AraC_XylS_family_regulators"/>
</dbReference>
<organism evidence="5 6">
    <name type="scientific">Bordetella pertussis (strain ATCC 9797 / DSM 5571 / CCUG 30873 / LMG 14455 / NCTC 10739 / 18323)</name>
    <dbReference type="NCBI Taxonomy" id="568706"/>
    <lineage>
        <taxon>Bacteria</taxon>
        <taxon>Pseudomonadati</taxon>
        <taxon>Pseudomonadota</taxon>
        <taxon>Betaproteobacteria</taxon>
        <taxon>Burkholderiales</taxon>
        <taxon>Alcaligenaceae</taxon>
        <taxon>Bordetella</taxon>
    </lineage>
</organism>
<evidence type="ECO:0000259" key="4">
    <source>
        <dbReference type="PROSITE" id="PS01124"/>
    </source>
</evidence>
<dbReference type="EMBL" id="HE965805">
    <property type="protein sequence ID" value="CCJ65019.1"/>
    <property type="molecule type" value="Genomic_DNA"/>
</dbReference>
<reference evidence="5 6" key="1">
    <citation type="journal article" date="2012" name="BMC Genomics">
        <title>Comparative genomics of the classical Bordetella subspecies: the evolution and exchange of virulence-associated diversity amongst closely related pathogens.</title>
        <authorList>
            <person name="Park J."/>
            <person name="Zhang Y."/>
            <person name="Buboltz A.M."/>
            <person name="Zhang X."/>
            <person name="Schuster S.C."/>
            <person name="Ahuja U."/>
            <person name="Liu M."/>
            <person name="Miller J.F."/>
            <person name="Sebaihia M."/>
            <person name="Bentley S.D."/>
            <person name="Parkhill J."/>
            <person name="Harvill E.T."/>
        </authorList>
    </citation>
    <scope>NUCLEOTIDE SEQUENCE [LARGE SCALE GENOMIC DNA]</scope>
    <source>
        <strain evidence="6">ATCC 9797 / DSM 5571 / CCUG 30873 / LMG 14455 / NCTC 10739 / 18323</strain>
    </source>
</reference>
<dbReference type="KEGG" id="bper:BN118_3594"/>
<dbReference type="SUPFAM" id="SSF46689">
    <property type="entry name" value="Homeodomain-like"/>
    <property type="match status" value="2"/>
</dbReference>